<evidence type="ECO:0008006" key="7">
    <source>
        <dbReference type="Google" id="ProtNLM"/>
    </source>
</evidence>
<protein>
    <recommendedName>
        <fullName evidence="7">Conjugal transfer protein TraK</fullName>
    </recommendedName>
</protein>
<comment type="caution">
    <text evidence="5">The sequence shown here is derived from an EMBL/GenBank/DDBJ whole genome shotgun (WGS) entry which is preliminary data.</text>
</comment>
<feature type="region of interest" description="Disordered" evidence="1">
    <location>
        <begin position="42"/>
        <end position="74"/>
    </location>
</feature>
<sequence>MKRYFVLRNSLLAFACLGLSAANAQDSTQFDTSPADTATISKINQAPPPGHNPVTHKKTKGKSKKHFSKPTRRVEQSLAIRQTAAPEMELPGVMTIKGSNARALDFSRARVLPFFNGSSHTVWLSKSSPNLVTLPFDNPKIVGRSSLIIDKSEESNNIYVSFDPKFNPDEKHPEQIFIEAPNRTVIALLLVPKDIPAQTILIEDHDKSANKAGAKRSDSYVANIQDIMETLATGGIPAGFTAIDLSRDKGIGPVAMHGLVITPLKKLSGFSNDIFVYEATNPGAAPAKLMESEFDSPAVAAISIHPKPVLASGESAKIFVMTRKDAEE</sequence>
<evidence type="ECO:0000313" key="6">
    <source>
        <dbReference type="Proteomes" id="UP001515641"/>
    </source>
</evidence>
<dbReference type="EMBL" id="JAAOMA010000042">
    <property type="protein sequence ID" value="NHR07803.1"/>
    <property type="molecule type" value="Genomic_DNA"/>
</dbReference>
<dbReference type="Pfam" id="PF23536">
    <property type="entry name" value="TraK_C"/>
    <property type="match status" value="1"/>
</dbReference>
<evidence type="ECO:0000259" key="4">
    <source>
        <dbReference type="Pfam" id="PF23536"/>
    </source>
</evidence>
<keyword evidence="6" id="KW-1185">Reference proteome</keyword>
<gene>
    <name evidence="5" type="ORF">HA052_21670</name>
</gene>
<dbReference type="InterPro" id="IPR055397">
    <property type="entry name" value="TraK_C"/>
</dbReference>
<keyword evidence="2" id="KW-0732">Signal</keyword>
<feature type="compositionally biased region" description="Basic residues" evidence="1">
    <location>
        <begin position="54"/>
        <end position="71"/>
    </location>
</feature>
<dbReference type="Pfam" id="PF06586">
    <property type="entry name" value="TraK_N"/>
    <property type="match status" value="1"/>
</dbReference>
<proteinExistence type="predicted"/>
<name>A0ABX0LFS6_9NEIS</name>
<organism evidence="5 6">
    <name type="scientific">Chromobacterium fluminis</name>
    <dbReference type="NCBI Taxonomy" id="3044269"/>
    <lineage>
        <taxon>Bacteria</taxon>
        <taxon>Pseudomonadati</taxon>
        <taxon>Pseudomonadota</taxon>
        <taxon>Betaproteobacteria</taxon>
        <taxon>Neisseriales</taxon>
        <taxon>Chromobacteriaceae</taxon>
        <taxon>Chromobacterium</taxon>
    </lineage>
</organism>
<evidence type="ECO:0000256" key="1">
    <source>
        <dbReference type="SAM" id="MobiDB-lite"/>
    </source>
</evidence>
<evidence type="ECO:0000313" key="5">
    <source>
        <dbReference type="EMBL" id="NHR07803.1"/>
    </source>
</evidence>
<evidence type="ECO:0000256" key="2">
    <source>
        <dbReference type="SAM" id="SignalP"/>
    </source>
</evidence>
<reference evidence="5 6" key="1">
    <citation type="submission" date="2020-03" db="EMBL/GenBank/DDBJ databases">
        <title>Draft genome sequence of environmentally isolated cultures.</title>
        <authorList>
            <person name="Wilson H.S."/>
            <person name="De Leon M.E."/>
        </authorList>
    </citation>
    <scope>NUCLEOTIDE SEQUENCE [LARGE SCALE GENOMIC DNA]</scope>
    <source>
        <strain evidence="5 6">HSC-31F16</strain>
    </source>
</reference>
<feature type="chain" id="PRO_5046639065" description="Conjugal transfer protein TraK" evidence="2">
    <location>
        <begin position="25"/>
        <end position="328"/>
    </location>
</feature>
<feature type="signal peptide" evidence="2">
    <location>
        <begin position="1"/>
        <end position="24"/>
    </location>
</feature>
<dbReference type="Proteomes" id="UP001515641">
    <property type="component" value="Unassembled WGS sequence"/>
</dbReference>
<feature type="domain" description="TraK N-terminal" evidence="3">
    <location>
        <begin position="116"/>
        <end position="205"/>
    </location>
</feature>
<dbReference type="RefSeq" id="WP_166453552.1">
    <property type="nucleotide sequence ID" value="NZ_JAAOMA010000042.1"/>
</dbReference>
<feature type="domain" description="TraK C-terminal" evidence="4">
    <location>
        <begin position="224"/>
        <end position="320"/>
    </location>
</feature>
<evidence type="ECO:0000259" key="3">
    <source>
        <dbReference type="Pfam" id="PF06586"/>
    </source>
</evidence>
<accession>A0ABX0LFS6</accession>
<dbReference type="InterPro" id="IPR010563">
    <property type="entry name" value="TraK_N"/>
</dbReference>